<feature type="region of interest" description="Disordered" evidence="1">
    <location>
        <begin position="1"/>
        <end position="20"/>
    </location>
</feature>
<feature type="transmembrane region" description="Helical" evidence="2">
    <location>
        <begin position="422"/>
        <end position="440"/>
    </location>
</feature>
<reference evidence="3" key="1">
    <citation type="journal article" date="2020" name="New Phytol.">
        <title>Comparative genomics reveals dynamic genome evolution in host specialist ectomycorrhizal fungi.</title>
        <authorList>
            <person name="Lofgren L.A."/>
            <person name="Nguyen N.H."/>
            <person name="Vilgalys R."/>
            <person name="Ruytinx J."/>
            <person name="Liao H.L."/>
            <person name="Branco S."/>
            <person name="Kuo A."/>
            <person name="LaButti K."/>
            <person name="Lipzen A."/>
            <person name="Andreopoulos W."/>
            <person name="Pangilinan J."/>
            <person name="Riley R."/>
            <person name="Hundley H."/>
            <person name="Na H."/>
            <person name="Barry K."/>
            <person name="Grigoriev I.V."/>
            <person name="Stajich J.E."/>
            <person name="Kennedy P.G."/>
        </authorList>
    </citation>
    <scope>NUCLEOTIDE SEQUENCE</scope>
    <source>
        <strain evidence="3">S12</strain>
    </source>
</reference>
<evidence type="ECO:0000256" key="2">
    <source>
        <dbReference type="SAM" id="Phobius"/>
    </source>
</evidence>
<feature type="region of interest" description="Disordered" evidence="1">
    <location>
        <begin position="309"/>
        <end position="333"/>
    </location>
</feature>
<evidence type="ECO:0000313" key="3">
    <source>
        <dbReference type="EMBL" id="KAG1790579.1"/>
    </source>
</evidence>
<proteinExistence type="predicted"/>
<feature type="transmembrane region" description="Helical" evidence="2">
    <location>
        <begin position="446"/>
        <end position="466"/>
    </location>
</feature>
<dbReference type="Proteomes" id="UP000719766">
    <property type="component" value="Unassembled WGS sequence"/>
</dbReference>
<feature type="compositionally biased region" description="Basic and acidic residues" evidence="1">
    <location>
        <begin position="310"/>
        <end position="322"/>
    </location>
</feature>
<comment type="caution">
    <text evidence="3">The sequence shown here is derived from an EMBL/GenBank/DDBJ whole genome shotgun (WGS) entry which is preliminary data.</text>
</comment>
<keyword evidence="2" id="KW-1133">Transmembrane helix</keyword>
<organism evidence="3 4">
    <name type="scientific">Suillus plorans</name>
    <dbReference type="NCBI Taxonomy" id="116603"/>
    <lineage>
        <taxon>Eukaryota</taxon>
        <taxon>Fungi</taxon>
        <taxon>Dikarya</taxon>
        <taxon>Basidiomycota</taxon>
        <taxon>Agaricomycotina</taxon>
        <taxon>Agaricomycetes</taxon>
        <taxon>Agaricomycetidae</taxon>
        <taxon>Boletales</taxon>
        <taxon>Suillineae</taxon>
        <taxon>Suillaceae</taxon>
        <taxon>Suillus</taxon>
    </lineage>
</organism>
<evidence type="ECO:0000256" key="1">
    <source>
        <dbReference type="SAM" id="MobiDB-lite"/>
    </source>
</evidence>
<keyword evidence="4" id="KW-1185">Reference proteome</keyword>
<keyword evidence="2" id="KW-0472">Membrane</keyword>
<evidence type="ECO:0000313" key="4">
    <source>
        <dbReference type="Proteomes" id="UP000719766"/>
    </source>
</evidence>
<feature type="region of interest" description="Disordered" evidence="1">
    <location>
        <begin position="229"/>
        <end position="253"/>
    </location>
</feature>
<feature type="region of interest" description="Disordered" evidence="1">
    <location>
        <begin position="26"/>
        <end position="53"/>
    </location>
</feature>
<dbReference type="OrthoDB" id="3247214at2759"/>
<dbReference type="EMBL" id="JABBWE010000049">
    <property type="protein sequence ID" value="KAG1790579.1"/>
    <property type="molecule type" value="Genomic_DNA"/>
</dbReference>
<sequence length="486" mass="53120">MEQEHVSPPKSEPPPGIVPRFVRSFSKASATTEQSTSTAHADAEQVLPSSTSKLAQAKINTIDTFLKYARKAKRPGFPPSSWFAEEGNQGQRPITPTAASLPASHIIDDEIQEAGSSATTDAIQFDGGGEVGVESEPPEPDTLARKIQAMIASLPSMPSGLPTSFPQFYTTPSGTPVIDSNDNPPIPSPGFSDSKLMAFLTSFTVMNGSIDRGRESVWSVLDRLRSPITMRNGTAGPNAEGPRTGAEYEDDNGSVMMYGPLEPTEDSEIEIARSEIVSLNGDGEEIRTPQLTFVPLPSESIEQVLAQSESFDKRKGKQRADPEQFSSSSRVEPRDTTAVVVSEQVEYRVWLPSPTKISIQAMWWGFRIYLPPPVLDALNDKQLEAAKRAAMITTALKWLLDHLPISLMPPQLRTSMNILRRLVPYLGYIGGFIAWSWSAVKVFDKGYGVVLTATWLLPIALIPGTWEATDFPSLQAEPQTPAWSKY</sequence>
<name>A0A9P7AJ93_9AGAM</name>
<keyword evidence="2" id="KW-0812">Transmembrane</keyword>
<accession>A0A9P7AJ93</accession>
<protein>
    <submittedName>
        <fullName evidence="3">Uncharacterized protein</fullName>
    </submittedName>
</protein>
<feature type="compositionally biased region" description="Low complexity" evidence="1">
    <location>
        <begin position="26"/>
        <end position="40"/>
    </location>
</feature>
<gene>
    <name evidence="3" type="ORF">HD556DRAFT_698728</name>
</gene>
<dbReference type="GeneID" id="64605104"/>
<dbReference type="AlphaFoldDB" id="A0A9P7AJ93"/>
<dbReference type="RefSeq" id="XP_041157541.1">
    <property type="nucleotide sequence ID" value="XM_041311340.1"/>
</dbReference>